<dbReference type="EMBL" id="MWQO01000016">
    <property type="protein sequence ID" value="THD11137.1"/>
    <property type="molecule type" value="Genomic_DNA"/>
</dbReference>
<protein>
    <submittedName>
        <fullName evidence="2">TIGR02449 family protein</fullName>
    </submittedName>
</protein>
<dbReference type="Proteomes" id="UP000307749">
    <property type="component" value="Unassembled WGS sequence"/>
</dbReference>
<feature type="coiled-coil region" evidence="1">
    <location>
        <begin position="11"/>
        <end position="38"/>
    </location>
</feature>
<sequence>MPPADPIRAELESLHALVERALRQQQRLAEENRSLRHSQEQLASDRANLVARNDTARTRIEAMIQRLRALEQPPQA</sequence>
<gene>
    <name evidence="2" type="ORF">B1806_05325</name>
</gene>
<name>A0A4S3KQ31_9GAMM</name>
<dbReference type="STRING" id="993689.GCA_002077135_01241"/>
<reference evidence="2 3" key="1">
    <citation type="submission" date="2017-02" db="EMBL/GenBank/DDBJ databases">
        <title>Whole genome sequencing of Metallibacterium scheffleri DSM 24874 (T).</title>
        <authorList>
            <person name="Kumar S."/>
            <person name="Patil P."/>
            <person name="Patil P.B."/>
        </authorList>
    </citation>
    <scope>NUCLEOTIDE SEQUENCE [LARGE SCALE GENOMIC DNA]</scope>
    <source>
        <strain evidence="2 3">DSM 24874</strain>
    </source>
</reference>
<dbReference type="AlphaFoldDB" id="A0A4S3KQ31"/>
<dbReference type="RefSeq" id="WP_081126555.1">
    <property type="nucleotide sequence ID" value="NZ_DAHXOC010000012.1"/>
</dbReference>
<comment type="caution">
    <text evidence="2">The sequence shown here is derived from an EMBL/GenBank/DDBJ whole genome shotgun (WGS) entry which is preliminary data.</text>
</comment>
<accession>A0A4S3KQ31</accession>
<evidence type="ECO:0000313" key="3">
    <source>
        <dbReference type="Proteomes" id="UP000307749"/>
    </source>
</evidence>
<organism evidence="2 3">
    <name type="scientific">Metallibacterium scheffleri</name>
    <dbReference type="NCBI Taxonomy" id="993689"/>
    <lineage>
        <taxon>Bacteria</taxon>
        <taxon>Pseudomonadati</taxon>
        <taxon>Pseudomonadota</taxon>
        <taxon>Gammaproteobacteria</taxon>
        <taxon>Lysobacterales</taxon>
        <taxon>Rhodanobacteraceae</taxon>
        <taxon>Metallibacterium</taxon>
    </lineage>
</organism>
<proteinExistence type="predicted"/>
<evidence type="ECO:0000313" key="2">
    <source>
        <dbReference type="EMBL" id="THD11137.1"/>
    </source>
</evidence>
<evidence type="ECO:0000256" key="1">
    <source>
        <dbReference type="SAM" id="Coils"/>
    </source>
</evidence>
<dbReference type="OrthoDB" id="6120894at2"/>
<dbReference type="InterPro" id="IPR012662">
    <property type="entry name" value="CHP02449"/>
</dbReference>
<keyword evidence="1" id="KW-0175">Coiled coil</keyword>
<keyword evidence="3" id="KW-1185">Reference proteome</keyword>
<dbReference type="NCBIfam" id="TIGR02449">
    <property type="entry name" value="TIGR02449 family protein"/>
    <property type="match status" value="1"/>
</dbReference>